<dbReference type="KEGG" id="fop:FNB79_03180"/>
<dbReference type="Proteomes" id="UP000319209">
    <property type="component" value="Chromosome"/>
</dbReference>
<organism evidence="2 3">
    <name type="scientific">Formosa sediminum</name>
    <dbReference type="NCBI Taxonomy" id="2594004"/>
    <lineage>
        <taxon>Bacteria</taxon>
        <taxon>Pseudomonadati</taxon>
        <taxon>Bacteroidota</taxon>
        <taxon>Flavobacteriia</taxon>
        <taxon>Flavobacteriales</taxon>
        <taxon>Flavobacteriaceae</taxon>
        <taxon>Formosa</taxon>
    </lineage>
</organism>
<reference evidence="2 3" key="1">
    <citation type="submission" date="2019-07" db="EMBL/GenBank/DDBJ databases">
        <title>Genome sequencing for Formosa sp. PS13.</title>
        <authorList>
            <person name="Park S.-J."/>
        </authorList>
    </citation>
    <scope>NUCLEOTIDE SEQUENCE [LARGE SCALE GENOMIC DNA]</scope>
    <source>
        <strain evidence="2 3">PS13</strain>
    </source>
</reference>
<dbReference type="RefSeq" id="WP_143379923.1">
    <property type="nucleotide sequence ID" value="NZ_CP041637.1"/>
</dbReference>
<accession>A0A516GNA5</accession>
<protein>
    <submittedName>
        <fullName evidence="2">Nicotinic acid mononucleotide adenyltransferase</fullName>
    </submittedName>
</protein>
<dbReference type="SUPFAM" id="SSF82185">
    <property type="entry name" value="Histone H3 K4-specific methyltransferase SET7/9 N-terminal domain"/>
    <property type="match status" value="1"/>
</dbReference>
<dbReference type="OrthoDB" id="1467310at2"/>
<feature type="chain" id="PRO_5021732872" evidence="1">
    <location>
        <begin position="20"/>
        <end position="118"/>
    </location>
</feature>
<dbReference type="AlphaFoldDB" id="A0A516GNA5"/>
<dbReference type="Gene3D" id="2.20.110.10">
    <property type="entry name" value="Histone H3 K4-specific methyltransferase SET7/9 N-terminal domain"/>
    <property type="match status" value="1"/>
</dbReference>
<dbReference type="GO" id="GO:0016740">
    <property type="term" value="F:transferase activity"/>
    <property type="evidence" value="ECO:0007669"/>
    <property type="project" value="UniProtKB-KW"/>
</dbReference>
<name>A0A516GNA5_9FLAO</name>
<evidence type="ECO:0000256" key="1">
    <source>
        <dbReference type="SAM" id="SignalP"/>
    </source>
</evidence>
<evidence type="ECO:0000313" key="2">
    <source>
        <dbReference type="EMBL" id="QDO93016.1"/>
    </source>
</evidence>
<proteinExistence type="predicted"/>
<gene>
    <name evidence="2" type="ORF">FNB79_03180</name>
</gene>
<sequence length="118" mass="13594">MKTKLIFVFALLVTAMSFAQDKRELKLNQETQLIEVTYFYENGDVSQTGTYTLEGKLQGEWNSYNKQGQRTASATYKDGKKVGKWFFWGEDSLREVDYENNTIASVSEWSNKSKLASH</sequence>
<feature type="signal peptide" evidence="1">
    <location>
        <begin position="1"/>
        <end position="19"/>
    </location>
</feature>
<keyword evidence="1" id="KW-0732">Signal</keyword>
<dbReference type="EMBL" id="CP041637">
    <property type="protein sequence ID" value="QDO93016.1"/>
    <property type="molecule type" value="Genomic_DNA"/>
</dbReference>
<evidence type="ECO:0000313" key="3">
    <source>
        <dbReference type="Proteomes" id="UP000319209"/>
    </source>
</evidence>
<keyword evidence="2" id="KW-0808">Transferase</keyword>
<keyword evidence="3" id="KW-1185">Reference proteome</keyword>